<dbReference type="SMART" id="SM00354">
    <property type="entry name" value="HTH_LACI"/>
    <property type="match status" value="1"/>
</dbReference>
<dbReference type="PANTHER" id="PTHR30146:SF109">
    <property type="entry name" value="HTH-TYPE TRANSCRIPTIONAL REGULATOR GALS"/>
    <property type="match status" value="1"/>
</dbReference>
<dbReference type="SUPFAM" id="SSF47413">
    <property type="entry name" value="lambda repressor-like DNA-binding domains"/>
    <property type="match status" value="1"/>
</dbReference>
<dbReference type="PANTHER" id="PTHR30146">
    <property type="entry name" value="LACI-RELATED TRANSCRIPTIONAL REPRESSOR"/>
    <property type="match status" value="1"/>
</dbReference>
<dbReference type="GO" id="GO:0000976">
    <property type="term" value="F:transcription cis-regulatory region binding"/>
    <property type="evidence" value="ECO:0007669"/>
    <property type="project" value="TreeGrafter"/>
</dbReference>
<evidence type="ECO:0000256" key="2">
    <source>
        <dbReference type="ARBA" id="ARBA00023125"/>
    </source>
</evidence>
<dbReference type="Gene3D" id="1.10.260.40">
    <property type="entry name" value="lambda repressor-like DNA-binding domains"/>
    <property type="match status" value="1"/>
</dbReference>
<evidence type="ECO:0000313" key="7">
    <source>
        <dbReference type="Proteomes" id="UP000614047"/>
    </source>
</evidence>
<protein>
    <submittedName>
        <fullName evidence="6">DNA-binding LacI/PurR family transcriptional regulator</fullName>
    </submittedName>
</protein>
<feature type="domain" description="HTH lacI-type" evidence="5">
    <location>
        <begin position="49"/>
        <end position="103"/>
    </location>
</feature>
<dbReference type="SUPFAM" id="SSF53822">
    <property type="entry name" value="Periplasmic binding protein-like I"/>
    <property type="match status" value="1"/>
</dbReference>
<dbReference type="InterPro" id="IPR010982">
    <property type="entry name" value="Lambda_DNA-bd_dom_sf"/>
</dbReference>
<dbReference type="Pfam" id="PF13377">
    <property type="entry name" value="Peripla_BP_3"/>
    <property type="match status" value="1"/>
</dbReference>
<keyword evidence="1" id="KW-0805">Transcription regulation</keyword>
<gene>
    <name evidence="6" type="ORF">IW256_002715</name>
</gene>
<evidence type="ECO:0000256" key="1">
    <source>
        <dbReference type="ARBA" id="ARBA00023015"/>
    </source>
</evidence>
<evidence type="ECO:0000256" key="4">
    <source>
        <dbReference type="SAM" id="MobiDB-lite"/>
    </source>
</evidence>
<feature type="compositionally biased region" description="Low complexity" evidence="4">
    <location>
        <begin position="37"/>
        <end position="46"/>
    </location>
</feature>
<keyword evidence="7" id="KW-1185">Reference proteome</keyword>
<dbReference type="Gene3D" id="3.40.50.2300">
    <property type="match status" value="2"/>
</dbReference>
<dbReference type="Proteomes" id="UP000614047">
    <property type="component" value="Unassembled WGS sequence"/>
</dbReference>
<dbReference type="PROSITE" id="PS50932">
    <property type="entry name" value="HTH_LACI_2"/>
    <property type="match status" value="1"/>
</dbReference>
<evidence type="ECO:0000313" key="6">
    <source>
        <dbReference type="EMBL" id="MBG6088602.1"/>
    </source>
</evidence>
<organism evidence="6 7">
    <name type="scientific">Actinomadura viridis</name>
    <dbReference type="NCBI Taxonomy" id="58110"/>
    <lineage>
        <taxon>Bacteria</taxon>
        <taxon>Bacillati</taxon>
        <taxon>Actinomycetota</taxon>
        <taxon>Actinomycetes</taxon>
        <taxon>Streptosporangiales</taxon>
        <taxon>Thermomonosporaceae</taxon>
        <taxon>Actinomadura</taxon>
    </lineage>
</organism>
<dbReference type="AlphaFoldDB" id="A0A931DI28"/>
<reference evidence="6" key="1">
    <citation type="submission" date="2020-11" db="EMBL/GenBank/DDBJ databases">
        <title>Sequencing the genomes of 1000 actinobacteria strains.</title>
        <authorList>
            <person name="Klenk H.-P."/>
        </authorList>
    </citation>
    <scope>NUCLEOTIDE SEQUENCE</scope>
    <source>
        <strain evidence="6">DSM 43175</strain>
    </source>
</reference>
<feature type="compositionally biased region" description="Pro residues" evidence="4">
    <location>
        <begin position="1"/>
        <end position="10"/>
    </location>
</feature>
<dbReference type="GO" id="GO:0003700">
    <property type="term" value="F:DNA-binding transcription factor activity"/>
    <property type="evidence" value="ECO:0007669"/>
    <property type="project" value="TreeGrafter"/>
</dbReference>
<dbReference type="InterPro" id="IPR046335">
    <property type="entry name" value="LacI/GalR-like_sensor"/>
</dbReference>
<dbReference type="EMBL" id="JADOUA010000001">
    <property type="protein sequence ID" value="MBG6088602.1"/>
    <property type="molecule type" value="Genomic_DNA"/>
</dbReference>
<dbReference type="InterPro" id="IPR000843">
    <property type="entry name" value="HTH_LacI"/>
</dbReference>
<evidence type="ECO:0000259" key="5">
    <source>
        <dbReference type="PROSITE" id="PS50932"/>
    </source>
</evidence>
<dbReference type="Pfam" id="PF00356">
    <property type="entry name" value="LacI"/>
    <property type="match status" value="1"/>
</dbReference>
<dbReference type="PROSITE" id="PS00356">
    <property type="entry name" value="HTH_LACI_1"/>
    <property type="match status" value="1"/>
</dbReference>
<keyword evidence="2 6" id="KW-0238">DNA-binding</keyword>
<evidence type="ECO:0000256" key="3">
    <source>
        <dbReference type="ARBA" id="ARBA00023163"/>
    </source>
</evidence>
<proteinExistence type="predicted"/>
<name>A0A931DI28_9ACTN</name>
<dbReference type="CDD" id="cd01574">
    <property type="entry name" value="PBP1_LacI"/>
    <property type="match status" value="1"/>
</dbReference>
<accession>A0A931DI28</accession>
<comment type="caution">
    <text evidence="6">The sequence shown here is derived from an EMBL/GenBank/DDBJ whole genome shotgun (WGS) entry which is preliminary data.</text>
</comment>
<feature type="region of interest" description="Disordered" evidence="4">
    <location>
        <begin position="1"/>
        <end position="46"/>
    </location>
</feature>
<dbReference type="RefSeq" id="WP_231403767.1">
    <property type="nucleotide sequence ID" value="NZ_BAABES010000005.1"/>
</dbReference>
<keyword evidence="3" id="KW-0804">Transcription</keyword>
<dbReference type="InterPro" id="IPR028082">
    <property type="entry name" value="Peripla_BP_I"/>
</dbReference>
<sequence>MTVPPPPPPAEEAGMDGTAAPRRDPSSPAGPGGTSGTAGTAPAGRPRAAVMEDVALLAGVSAMTVSRVLNSPEKVRPQTRSRVMAAMRELDYRPNSAARVLVTGRSQVLGVVAFDTTLYGPASTLYGIERAARGAEHMVSIASVSSLTRRSIQDAVERLRSQSVDGIVVIAPHESAAEGLRGLPPDFPAVVVGAGGELPVPVAAVDHHAGAVRVTRHLLSLGHATVWHVAGPSDWIDASERVAGWRSALEAEGREVPVPLQGDWSARSGYEQGRLLAADPRVTAVFAANDPMALGLLRALREAGRRVPEEVSVAGFDDVPEAPYFAPPLTSVRQPFGEVGRHAFQLLLERIAGAEGAPRRTVEPELVVRESTAIRPSGP</sequence>
<dbReference type="CDD" id="cd01392">
    <property type="entry name" value="HTH_LacI"/>
    <property type="match status" value="1"/>
</dbReference>